<sequence>MGGTRLRALAPSDEGLLRHFLARDPVERVFIAARVDALGLRRMGCRVWGWFEYGELMAVCHQGANLMSVGADDAALAGFAGVVGRTRRTSTSLVGESMQTMELFRLLVEADESWADPRDIRPSQPMLAISTDPGIEGDERVRPVTMADFAPYFEASVAMYTEEVGVSPLGLDATQGYMQHVRTLIETGRAFAIIEEGRVIFKADLGATAGPVAQVQGVWVDPKLRGRGLAAPAMAQVVRLARRRFRTISLYVNDFNLPARATYARCGFEQVGEFATVLY</sequence>
<dbReference type="Pfam" id="PF13312">
    <property type="entry name" value="DUF4081"/>
    <property type="match status" value="1"/>
</dbReference>
<reference evidence="2 3" key="1">
    <citation type="submission" date="2019-06" db="EMBL/GenBank/DDBJ databases">
        <title>Sequencing the genomes of 1000 actinobacteria strains.</title>
        <authorList>
            <person name="Klenk H.-P."/>
        </authorList>
    </citation>
    <scope>NUCLEOTIDE SEQUENCE [LARGE SCALE GENOMIC DNA]</scope>
    <source>
        <strain evidence="2 3">DSM 8251</strain>
    </source>
</reference>
<dbReference type="SUPFAM" id="SSF55729">
    <property type="entry name" value="Acyl-CoA N-acyltransferases (Nat)"/>
    <property type="match status" value="1"/>
</dbReference>
<accession>A0A542ZAG8</accession>
<dbReference type="Pfam" id="PF00583">
    <property type="entry name" value="Acetyltransf_1"/>
    <property type="match status" value="1"/>
</dbReference>
<dbReference type="InterPro" id="IPR016794">
    <property type="entry name" value="UCP21603_acetyltransf"/>
</dbReference>
<evidence type="ECO:0000313" key="3">
    <source>
        <dbReference type="Proteomes" id="UP000316196"/>
    </source>
</evidence>
<protein>
    <recommendedName>
        <fullName evidence="1">N-acetyltransferase domain-containing protein</fullName>
    </recommendedName>
</protein>
<comment type="caution">
    <text evidence="2">The sequence shown here is derived from an EMBL/GenBank/DDBJ whole genome shotgun (WGS) entry which is preliminary data.</text>
</comment>
<dbReference type="EMBL" id="VFOR01000003">
    <property type="protein sequence ID" value="TQL57305.1"/>
    <property type="molecule type" value="Genomic_DNA"/>
</dbReference>
<dbReference type="PROSITE" id="PS51186">
    <property type="entry name" value="GNAT"/>
    <property type="match status" value="1"/>
</dbReference>
<dbReference type="GO" id="GO:0016747">
    <property type="term" value="F:acyltransferase activity, transferring groups other than amino-acyl groups"/>
    <property type="evidence" value="ECO:0007669"/>
    <property type="project" value="InterPro"/>
</dbReference>
<evidence type="ECO:0000313" key="2">
    <source>
        <dbReference type="EMBL" id="TQL57305.1"/>
    </source>
</evidence>
<organism evidence="2 3">
    <name type="scientific">Propioniferax innocua</name>
    <dbReference type="NCBI Taxonomy" id="1753"/>
    <lineage>
        <taxon>Bacteria</taxon>
        <taxon>Bacillati</taxon>
        <taxon>Actinomycetota</taxon>
        <taxon>Actinomycetes</taxon>
        <taxon>Propionibacteriales</taxon>
        <taxon>Propionibacteriaceae</taxon>
        <taxon>Propioniferax</taxon>
    </lineage>
</organism>
<gene>
    <name evidence="2" type="ORF">FB460_2381</name>
</gene>
<dbReference type="Proteomes" id="UP000316196">
    <property type="component" value="Unassembled WGS sequence"/>
</dbReference>
<evidence type="ECO:0000259" key="1">
    <source>
        <dbReference type="PROSITE" id="PS51186"/>
    </source>
</evidence>
<dbReference type="PIRSF" id="PIRSF021603">
    <property type="entry name" value="UCP21603_acetyltransf"/>
    <property type="match status" value="1"/>
</dbReference>
<proteinExistence type="predicted"/>
<dbReference type="InterPro" id="IPR025289">
    <property type="entry name" value="DUF4081"/>
</dbReference>
<dbReference type="InterPro" id="IPR000182">
    <property type="entry name" value="GNAT_dom"/>
</dbReference>
<dbReference type="RefSeq" id="WP_142094397.1">
    <property type="nucleotide sequence ID" value="NZ_BAAAMD010000003.1"/>
</dbReference>
<dbReference type="AlphaFoldDB" id="A0A542ZAG8"/>
<dbReference type="Gene3D" id="3.40.630.30">
    <property type="match status" value="1"/>
</dbReference>
<dbReference type="InterPro" id="IPR016181">
    <property type="entry name" value="Acyl_CoA_acyltransferase"/>
</dbReference>
<feature type="domain" description="N-acetyltransferase" evidence="1">
    <location>
        <begin position="139"/>
        <end position="279"/>
    </location>
</feature>
<keyword evidence="3" id="KW-1185">Reference proteome</keyword>
<dbReference type="OrthoDB" id="5241264at2"/>
<name>A0A542ZAG8_9ACTN</name>